<dbReference type="CDD" id="cd00995">
    <property type="entry name" value="PBP2_NikA_DppA_OppA_like"/>
    <property type="match status" value="1"/>
</dbReference>
<dbReference type="InterPro" id="IPR030678">
    <property type="entry name" value="Peptide/Ni-bd"/>
</dbReference>
<evidence type="ECO:0000313" key="4">
    <source>
        <dbReference type="Proteomes" id="UP000543598"/>
    </source>
</evidence>
<dbReference type="GO" id="GO:1904680">
    <property type="term" value="F:peptide transmembrane transporter activity"/>
    <property type="evidence" value="ECO:0007669"/>
    <property type="project" value="TreeGrafter"/>
</dbReference>
<dbReference type="GO" id="GO:0015833">
    <property type="term" value="P:peptide transport"/>
    <property type="evidence" value="ECO:0007669"/>
    <property type="project" value="TreeGrafter"/>
</dbReference>
<dbReference type="PROSITE" id="PS51257">
    <property type="entry name" value="PROKAR_LIPOPROTEIN"/>
    <property type="match status" value="1"/>
</dbReference>
<protein>
    <submittedName>
        <fullName evidence="3">ABC transporter substrate-binding protein</fullName>
    </submittedName>
</protein>
<reference evidence="3 4" key="1">
    <citation type="submission" date="2020-05" db="EMBL/GenBank/DDBJ databases">
        <title>MicrobeNet Type strains.</title>
        <authorList>
            <person name="Nicholson A.C."/>
        </authorList>
    </citation>
    <scope>NUCLEOTIDE SEQUENCE [LARGE SCALE GENOMIC DNA]</scope>
    <source>
        <strain evidence="3 4">JCM 14282</strain>
    </source>
</reference>
<dbReference type="InterPro" id="IPR006311">
    <property type="entry name" value="TAT_signal"/>
</dbReference>
<gene>
    <name evidence="3" type="ORF">HLA99_00190</name>
</gene>
<sequence>MTLSRRALARSAAVLAASAMAIALSGCAASGDAGAAGAAASDDLVVAVADSITNLYPGVEAGVVNYWIAAAAAEGLVTVDETGALAPALATSWEQADPTTYVYEIDPDAHFQDGQPVEVADILASIEAARDPEISPSFITWGSVDTVEQTGDWEITIRLTQPDAGFAYGPSSSAGLFVFPAEYWQGSVGTADALPVGTGPYRITAFTPDSSIEFTRSDQWDGDAVDFDTLTVEIIPDADTRRLAVASGEVDLSLAVPIQQLGDWEGADGVEVTVVPNRSYTGIDFDLSVAPFDDKDVRDAIAYSFDRESVVEKVLGGHAEVATSLLTPEQLESVYSKDEARARLAELPTYGFDLKKAAAALAASDSPDGFTAELVYPDSISELGLSAELLKQNLAEIGITLETRSVTMSEWFSTMGDREHGIGFMSYSSTTADPGELSSWFLGAENPASLASADIDAAMSAARASTSQEEQVTHLIEANRLQNEANAYAPLWWGEQAIATDGTVGFDTFTSFVLYGTWPTQLHRK</sequence>
<comment type="caution">
    <text evidence="3">The sequence shown here is derived from an EMBL/GenBank/DDBJ whole genome shotgun (WGS) entry which is preliminary data.</text>
</comment>
<dbReference type="GO" id="GO:0043190">
    <property type="term" value="C:ATP-binding cassette (ABC) transporter complex"/>
    <property type="evidence" value="ECO:0007669"/>
    <property type="project" value="InterPro"/>
</dbReference>
<feature type="domain" description="Solute-binding protein family 5" evidence="2">
    <location>
        <begin position="85"/>
        <end position="446"/>
    </location>
</feature>
<name>A0A7Y2LWU2_9MICO</name>
<dbReference type="EMBL" id="JABEMB010000001">
    <property type="protein sequence ID" value="NNH02296.1"/>
    <property type="molecule type" value="Genomic_DNA"/>
</dbReference>
<feature type="signal peptide" evidence="1">
    <location>
        <begin position="1"/>
        <end position="28"/>
    </location>
</feature>
<accession>A0A7Y2LWU2</accession>
<keyword evidence="1" id="KW-0732">Signal</keyword>
<proteinExistence type="predicted"/>
<dbReference type="InterPro" id="IPR000914">
    <property type="entry name" value="SBP_5_dom"/>
</dbReference>
<dbReference type="AlphaFoldDB" id="A0A7Y2LWU2"/>
<dbReference type="PROSITE" id="PS51318">
    <property type="entry name" value="TAT"/>
    <property type="match status" value="1"/>
</dbReference>
<dbReference type="Gene3D" id="3.40.190.10">
    <property type="entry name" value="Periplasmic binding protein-like II"/>
    <property type="match status" value="1"/>
</dbReference>
<dbReference type="PANTHER" id="PTHR30290">
    <property type="entry name" value="PERIPLASMIC BINDING COMPONENT OF ABC TRANSPORTER"/>
    <property type="match status" value="1"/>
</dbReference>
<dbReference type="Gene3D" id="3.10.105.10">
    <property type="entry name" value="Dipeptide-binding Protein, Domain 3"/>
    <property type="match status" value="1"/>
</dbReference>
<feature type="chain" id="PRO_5038371043" evidence="1">
    <location>
        <begin position="29"/>
        <end position="525"/>
    </location>
</feature>
<dbReference type="Pfam" id="PF00496">
    <property type="entry name" value="SBP_bac_5"/>
    <property type="match status" value="1"/>
</dbReference>
<dbReference type="PIRSF" id="PIRSF002741">
    <property type="entry name" value="MppA"/>
    <property type="match status" value="1"/>
</dbReference>
<dbReference type="InterPro" id="IPR039424">
    <property type="entry name" value="SBP_5"/>
</dbReference>
<keyword evidence="4" id="KW-1185">Reference proteome</keyword>
<dbReference type="SUPFAM" id="SSF53850">
    <property type="entry name" value="Periplasmic binding protein-like II"/>
    <property type="match status" value="1"/>
</dbReference>
<organism evidence="3 4">
    <name type="scientific">Microbacterium ulmi</name>
    <dbReference type="NCBI Taxonomy" id="179095"/>
    <lineage>
        <taxon>Bacteria</taxon>
        <taxon>Bacillati</taxon>
        <taxon>Actinomycetota</taxon>
        <taxon>Actinomycetes</taxon>
        <taxon>Micrococcales</taxon>
        <taxon>Microbacteriaceae</taxon>
        <taxon>Microbacterium</taxon>
    </lineage>
</organism>
<dbReference type="Proteomes" id="UP000543598">
    <property type="component" value="Unassembled WGS sequence"/>
</dbReference>
<evidence type="ECO:0000256" key="1">
    <source>
        <dbReference type="SAM" id="SignalP"/>
    </source>
</evidence>
<evidence type="ECO:0000259" key="2">
    <source>
        <dbReference type="Pfam" id="PF00496"/>
    </source>
</evidence>
<dbReference type="RefSeq" id="WP_167034424.1">
    <property type="nucleotide sequence ID" value="NZ_BAAANA010000002.1"/>
</dbReference>
<dbReference type="GO" id="GO:0042597">
    <property type="term" value="C:periplasmic space"/>
    <property type="evidence" value="ECO:0007669"/>
    <property type="project" value="UniProtKB-ARBA"/>
</dbReference>
<evidence type="ECO:0000313" key="3">
    <source>
        <dbReference type="EMBL" id="NNH02296.1"/>
    </source>
</evidence>